<dbReference type="EMBL" id="CM045762">
    <property type="protein sequence ID" value="KAI8011272.1"/>
    <property type="molecule type" value="Genomic_DNA"/>
</dbReference>
<organism evidence="1 2">
    <name type="scientific">Camellia lanceoleosa</name>
    <dbReference type="NCBI Taxonomy" id="1840588"/>
    <lineage>
        <taxon>Eukaryota</taxon>
        <taxon>Viridiplantae</taxon>
        <taxon>Streptophyta</taxon>
        <taxon>Embryophyta</taxon>
        <taxon>Tracheophyta</taxon>
        <taxon>Spermatophyta</taxon>
        <taxon>Magnoliopsida</taxon>
        <taxon>eudicotyledons</taxon>
        <taxon>Gunneridae</taxon>
        <taxon>Pentapetalae</taxon>
        <taxon>asterids</taxon>
        <taxon>Ericales</taxon>
        <taxon>Theaceae</taxon>
        <taxon>Camellia</taxon>
    </lineage>
</organism>
<keyword evidence="2" id="KW-1185">Reference proteome</keyword>
<accession>A0ACC0HEH4</accession>
<gene>
    <name evidence="1" type="ORF">LOK49_LG06G01771</name>
</gene>
<proteinExistence type="predicted"/>
<reference evidence="1 2" key="1">
    <citation type="journal article" date="2022" name="Plant J.">
        <title>Chromosome-level genome of Camellia lanceoleosa provides a valuable resource for understanding genome evolution and self-incompatibility.</title>
        <authorList>
            <person name="Gong W."/>
            <person name="Xiao S."/>
            <person name="Wang L."/>
            <person name="Liao Z."/>
            <person name="Chang Y."/>
            <person name="Mo W."/>
            <person name="Hu G."/>
            <person name="Li W."/>
            <person name="Zhao G."/>
            <person name="Zhu H."/>
            <person name="Hu X."/>
            <person name="Ji K."/>
            <person name="Xiang X."/>
            <person name="Song Q."/>
            <person name="Yuan D."/>
            <person name="Jin S."/>
            <person name="Zhang L."/>
        </authorList>
    </citation>
    <scope>NUCLEOTIDE SEQUENCE [LARGE SCALE GENOMIC DNA]</scope>
    <source>
        <strain evidence="1">SQ_2022a</strain>
    </source>
</reference>
<name>A0ACC0HEH4_9ERIC</name>
<protein>
    <submittedName>
        <fullName evidence="1">Vacuolar-sorting protein BRO1</fullName>
    </submittedName>
</protein>
<evidence type="ECO:0000313" key="1">
    <source>
        <dbReference type="EMBL" id="KAI8011272.1"/>
    </source>
</evidence>
<dbReference type="Proteomes" id="UP001060215">
    <property type="component" value="Chromosome 5"/>
</dbReference>
<evidence type="ECO:0000313" key="2">
    <source>
        <dbReference type="Proteomes" id="UP001060215"/>
    </source>
</evidence>
<sequence length="91" mass="10092">MVAPPSSSSAANIMLAIFEKKTVTVDLYRPLRTLKQLRSDLQTLKQLRSNLERATVDYLTSCRDLLQIYYKASAPSSPGSRSPATRTTSTL</sequence>
<comment type="caution">
    <text evidence="1">The sequence shown here is derived from an EMBL/GenBank/DDBJ whole genome shotgun (WGS) entry which is preliminary data.</text>
</comment>